<accession>A0A8X6JZV3</accession>
<evidence type="ECO:0000313" key="1">
    <source>
        <dbReference type="EMBL" id="EGE30057.1"/>
    </source>
</evidence>
<organism evidence="1 2">
    <name type="scientific">Salmonella enterica subsp. enterica serovar Dublin str. SD3246</name>
    <dbReference type="NCBI Taxonomy" id="909945"/>
    <lineage>
        <taxon>Bacteria</taxon>
        <taxon>Pseudomonadati</taxon>
        <taxon>Pseudomonadota</taxon>
        <taxon>Gammaproteobacteria</taxon>
        <taxon>Enterobacterales</taxon>
        <taxon>Enterobacteriaceae</taxon>
        <taxon>Salmonella</taxon>
    </lineage>
</organism>
<dbReference type="AlphaFoldDB" id="A0A8X6JZV3"/>
<evidence type="ECO:0000313" key="2">
    <source>
        <dbReference type="Proteomes" id="UP000002794"/>
    </source>
</evidence>
<dbReference type="Proteomes" id="UP000002794">
    <property type="component" value="Chromosome"/>
</dbReference>
<name>A0A8X6JZV3_SALDU</name>
<protein>
    <submittedName>
        <fullName evidence="1">Uncharacterized protein</fullName>
    </submittedName>
</protein>
<proteinExistence type="predicted"/>
<sequence length="51" mass="5572">MTTTSSLKPARRWENHVVSWALMSCAIVRGLNSKAATANPRFNVCMVLPPG</sequence>
<reference evidence="1" key="1">
    <citation type="journal article" date="2011" name="J. Bacteriol.">
        <title>Genome sequences of Salmonella enterica serovar typhimurium, Choleraesuis, Dublin, and Gallinarum strains of well- defined virulence in food-producing animals.</title>
        <authorList>
            <person name="Richardson E.J."/>
            <person name="Limaye B."/>
            <person name="Inamdar H."/>
            <person name="Datta A."/>
            <person name="Manjari K.S."/>
            <person name="Pullinger G.D."/>
            <person name="Thomson N.R."/>
            <person name="Joshi R.R."/>
            <person name="Watson M."/>
            <person name="Stevens M.P."/>
        </authorList>
    </citation>
    <scope>NUCLEOTIDE SEQUENCE [LARGE SCALE GENOMIC DNA]</scope>
    <source>
        <strain evidence="1">3246</strain>
    </source>
</reference>
<dbReference type="EMBL" id="CM001151">
    <property type="protein sequence ID" value="EGE30057.1"/>
    <property type="molecule type" value="Genomic_DNA"/>
</dbReference>
<gene>
    <name evidence="1" type="ORF">SD3246_2132</name>
</gene>